<name>A0AAN8HER4_9TELE</name>
<dbReference type="AlphaFoldDB" id="A0AAN8HER4"/>
<comment type="caution">
    <text evidence="2">The sequence shown here is derived from an EMBL/GenBank/DDBJ whole genome shotgun (WGS) entry which is preliminary data.</text>
</comment>
<feature type="region of interest" description="Disordered" evidence="1">
    <location>
        <begin position="21"/>
        <end position="56"/>
    </location>
</feature>
<proteinExistence type="predicted"/>
<evidence type="ECO:0000256" key="1">
    <source>
        <dbReference type="SAM" id="MobiDB-lite"/>
    </source>
</evidence>
<accession>A0AAN8HER4</accession>
<evidence type="ECO:0000313" key="2">
    <source>
        <dbReference type="EMBL" id="KAK5912936.1"/>
    </source>
</evidence>
<gene>
    <name evidence="2" type="ORF">CesoFtcFv8_002764</name>
</gene>
<dbReference type="EMBL" id="JAULUE010002047">
    <property type="protein sequence ID" value="KAK5912936.1"/>
    <property type="molecule type" value="Genomic_DNA"/>
</dbReference>
<organism evidence="2 3">
    <name type="scientific">Champsocephalus esox</name>
    <name type="common">pike icefish</name>
    <dbReference type="NCBI Taxonomy" id="159716"/>
    <lineage>
        <taxon>Eukaryota</taxon>
        <taxon>Metazoa</taxon>
        <taxon>Chordata</taxon>
        <taxon>Craniata</taxon>
        <taxon>Vertebrata</taxon>
        <taxon>Euteleostomi</taxon>
        <taxon>Actinopterygii</taxon>
        <taxon>Neopterygii</taxon>
        <taxon>Teleostei</taxon>
        <taxon>Neoteleostei</taxon>
        <taxon>Acanthomorphata</taxon>
        <taxon>Eupercaria</taxon>
        <taxon>Perciformes</taxon>
        <taxon>Notothenioidei</taxon>
        <taxon>Channichthyidae</taxon>
        <taxon>Champsocephalus</taxon>
    </lineage>
</organism>
<sequence length="76" mass="8492">MSGGVQGILARVQIERMGPRCLYPWMDPRDPPTGTDDQTEDGGRQEEPAETDRAPLRIPSCSERYCNRTVDPCVVD</sequence>
<reference evidence="2 3" key="1">
    <citation type="journal article" date="2023" name="Mol. Biol. Evol.">
        <title>Genomics of Secondarily Temperate Adaptation in the Only Non-Antarctic Icefish.</title>
        <authorList>
            <person name="Rivera-Colon A.G."/>
            <person name="Rayamajhi N."/>
            <person name="Minhas B.F."/>
            <person name="Madrigal G."/>
            <person name="Bilyk K.T."/>
            <person name="Yoon V."/>
            <person name="Hune M."/>
            <person name="Gregory S."/>
            <person name="Cheng C.H.C."/>
            <person name="Catchen J.M."/>
        </authorList>
    </citation>
    <scope>NUCLEOTIDE SEQUENCE [LARGE SCALE GENOMIC DNA]</scope>
    <source>
        <strain evidence="2">JC2023a</strain>
    </source>
</reference>
<evidence type="ECO:0000313" key="3">
    <source>
        <dbReference type="Proteomes" id="UP001335648"/>
    </source>
</evidence>
<feature type="compositionally biased region" description="Basic and acidic residues" evidence="1">
    <location>
        <begin position="41"/>
        <end position="55"/>
    </location>
</feature>
<protein>
    <submittedName>
        <fullName evidence="2">Uncharacterized protein</fullName>
    </submittedName>
</protein>
<keyword evidence="3" id="KW-1185">Reference proteome</keyword>
<dbReference type="Proteomes" id="UP001335648">
    <property type="component" value="Unassembled WGS sequence"/>
</dbReference>